<organism evidence="3 4">
    <name type="scientific">Dactylosporangium darangshiense</name>
    <dbReference type="NCBI Taxonomy" id="579108"/>
    <lineage>
        <taxon>Bacteria</taxon>
        <taxon>Bacillati</taxon>
        <taxon>Actinomycetota</taxon>
        <taxon>Actinomycetes</taxon>
        <taxon>Micromonosporales</taxon>
        <taxon>Micromonosporaceae</taxon>
        <taxon>Dactylosporangium</taxon>
    </lineage>
</organism>
<comment type="caution">
    <text evidence="3">The sequence shown here is derived from an EMBL/GenBank/DDBJ whole genome shotgun (WGS) entry which is preliminary data.</text>
</comment>
<gene>
    <name evidence="3" type="ORF">GCM10022255_033440</name>
</gene>
<dbReference type="PANTHER" id="PTHR21240:SF28">
    <property type="entry name" value="ISO-OROTATE DECARBOXYLASE (EUROFUNG)"/>
    <property type="match status" value="1"/>
</dbReference>
<name>A0ABP8D7N1_9ACTN</name>
<dbReference type="InterPro" id="IPR032465">
    <property type="entry name" value="ACMSD"/>
</dbReference>
<evidence type="ECO:0000313" key="3">
    <source>
        <dbReference type="EMBL" id="GAA4249412.1"/>
    </source>
</evidence>
<evidence type="ECO:0000256" key="1">
    <source>
        <dbReference type="ARBA" id="ARBA00023239"/>
    </source>
</evidence>
<keyword evidence="4" id="KW-1185">Reference proteome</keyword>
<evidence type="ECO:0000313" key="4">
    <source>
        <dbReference type="Proteomes" id="UP001500620"/>
    </source>
</evidence>
<keyword evidence="1" id="KW-0456">Lyase</keyword>
<evidence type="ECO:0000259" key="2">
    <source>
        <dbReference type="Pfam" id="PF04909"/>
    </source>
</evidence>
<dbReference type="InterPro" id="IPR032466">
    <property type="entry name" value="Metal_Hydrolase"/>
</dbReference>
<dbReference type="SUPFAM" id="SSF51556">
    <property type="entry name" value="Metallo-dependent hydrolases"/>
    <property type="match status" value="1"/>
</dbReference>
<protein>
    <submittedName>
        <fullName evidence="3">Amidohydrolase family protein</fullName>
    </submittedName>
</protein>
<dbReference type="InterPro" id="IPR006680">
    <property type="entry name" value="Amidohydro-rel"/>
</dbReference>
<accession>A0ABP8D7N1</accession>
<dbReference type="Gene3D" id="3.20.20.140">
    <property type="entry name" value="Metal-dependent hydrolases"/>
    <property type="match status" value="1"/>
</dbReference>
<dbReference type="PANTHER" id="PTHR21240">
    <property type="entry name" value="2-AMINO-3-CARBOXYLMUCONATE-6-SEMIALDEHYDE DECARBOXYLASE"/>
    <property type="match status" value="1"/>
</dbReference>
<reference evidence="4" key="1">
    <citation type="journal article" date="2019" name="Int. J. Syst. Evol. Microbiol.">
        <title>The Global Catalogue of Microorganisms (GCM) 10K type strain sequencing project: providing services to taxonomists for standard genome sequencing and annotation.</title>
        <authorList>
            <consortium name="The Broad Institute Genomics Platform"/>
            <consortium name="The Broad Institute Genome Sequencing Center for Infectious Disease"/>
            <person name="Wu L."/>
            <person name="Ma J."/>
        </authorList>
    </citation>
    <scope>NUCLEOTIDE SEQUENCE [LARGE SCALE GENOMIC DNA]</scope>
    <source>
        <strain evidence="4">JCM 17441</strain>
    </source>
</reference>
<sequence length="331" mass="36361">MIIDCHGHYTTAPEAHTAWRTAQLAAFERGEPAPPYPDITDDEIRATIEDSQLRLMDERGVDLTLFSPRASAMGHHAGDEATSLAWARACNDLVARVVALFPGRFAGVCQLPQSPGAPIGNAVAELRRCVEELGFVGCNLNPDPSGGHWTSAPLTDRSWYPMYEALAELDVPAMVHVSAVTNRNFHATGSHYLNADTTAFMQLLQADLFRDLPGLRLVIPHGGGAVPYHWGRFRGLADMLGRPPVEEALMGNVFFDTCVYHQPGIDLLFAVAEPDNILFGSEMVGAVRGIDPRTGHHFDDTRRYVDAVGLDDEARAKVYEFNARRVYPRLA</sequence>
<dbReference type="EMBL" id="BAABAT010000007">
    <property type="protein sequence ID" value="GAA4249412.1"/>
    <property type="molecule type" value="Genomic_DNA"/>
</dbReference>
<dbReference type="Pfam" id="PF04909">
    <property type="entry name" value="Amidohydro_2"/>
    <property type="match status" value="1"/>
</dbReference>
<proteinExistence type="predicted"/>
<dbReference type="RefSeq" id="WP_345127762.1">
    <property type="nucleotide sequence ID" value="NZ_BAABAT010000007.1"/>
</dbReference>
<dbReference type="Proteomes" id="UP001500620">
    <property type="component" value="Unassembled WGS sequence"/>
</dbReference>
<feature type="domain" description="Amidohydrolase-related" evidence="2">
    <location>
        <begin position="3"/>
        <end position="328"/>
    </location>
</feature>